<accession>A0ABD1U0A7</accession>
<dbReference type="EMBL" id="JBFOLK010000004">
    <property type="protein sequence ID" value="KAL2518421.1"/>
    <property type="molecule type" value="Genomic_DNA"/>
</dbReference>
<keyword evidence="4" id="KW-0539">Nucleus</keyword>
<comment type="subcellular location">
    <subcellularLocation>
        <location evidence="1">Nucleus</location>
    </subcellularLocation>
</comment>
<organism evidence="6 7">
    <name type="scientific">Abeliophyllum distichum</name>
    <dbReference type="NCBI Taxonomy" id="126358"/>
    <lineage>
        <taxon>Eukaryota</taxon>
        <taxon>Viridiplantae</taxon>
        <taxon>Streptophyta</taxon>
        <taxon>Embryophyta</taxon>
        <taxon>Tracheophyta</taxon>
        <taxon>Spermatophyta</taxon>
        <taxon>Magnoliopsida</taxon>
        <taxon>eudicotyledons</taxon>
        <taxon>Gunneridae</taxon>
        <taxon>Pentapetalae</taxon>
        <taxon>asterids</taxon>
        <taxon>lamiids</taxon>
        <taxon>Lamiales</taxon>
        <taxon>Oleaceae</taxon>
        <taxon>Forsythieae</taxon>
        <taxon>Abeliophyllum</taxon>
    </lineage>
</organism>
<evidence type="ECO:0000256" key="2">
    <source>
        <dbReference type="ARBA" id="ARBA00023015"/>
    </source>
</evidence>
<name>A0ABD1U0A7_9LAMI</name>
<keyword evidence="3" id="KW-0804">Transcription</keyword>
<gene>
    <name evidence="6" type="ORF">Adt_14668</name>
</gene>
<dbReference type="Proteomes" id="UP001604336">
    <property type="component" value="Unassembled WGS sequence"/>
</dbReference>
<evidence type="ECO:0000256" key="4">
    <source>
        <dbReference type="ARBA" id="ARBA00023242"/>
    </source>
</evidence>
<sequence length="449" mass="51970">MASIVENLLPWIPFDLCHKPPLIGDDYQVKIPPFSEGYWSRNLTDSENFALGIPFLKVQKIKLSISGTKVEGPLHISVRNGGLTRDTDEMDKCRNQDYFWVPELGSENYWSENQKDSFLLGLYTFGKNFIQVRKFVESKDMGAVLSFYYTKFYDFPEHRRYWSEYRKIKTRKVGGKKKISGLKVHELLSRTHPCVSRKCRIDLLVVDTSLSDGKLCQGRESRSSPFQFPKMLSQDGDQNRLEDAMSIDTSEIDNASLWTPKSNRELLQRNPKTCELVDLNLPPISLEIESVELDNQQADQMCFKQPDEQHPSTNLLRRKSTRNRLPTTRVLEALAIGFLTVKSGQKRNRKNTCGIRQPDEQRSSMNLLRRHSTRNWPPTTRALEALANGYLTVKSRQKRKCHKKCIKQPEEQQSCTNLLLRHSTRNRRPTTRVLEALANGYITEKSRLK</sequence>
<feature type="domain" description="DUF7952" evidence="5">
    <location>
        <begin position="110"/>
        <end position="215"/>
    </location>
</feature>
<protein>
    <recommendedName>
        <fullName evidence="5">DUF7952 domain-containing protein</fullName>
    </recommendedName>
</protein>
<evidence type="ECO:0000313" key="7">
    <source>
        <dbReference type="Proteomes" id="UP001604336"/>
    </source>
</evidence>
<dbReference type="InterPro" id="IPR057712">
    <property type="entry name" value="DUF7952"/>
</dbReference>
<dbReference type="GO" id="GO:0005634">
    <property type="term" value="C:nucleus"/>
    <property type="evidence" value="ECO:0007669"/>
    <property type="project" value="UniProtKB-SubCell"/>
</dbReference>
<evidence type="ECO:0000313" key="6">
    <source>
        <dbReference type="EMBL" id="KAL2518421.1"/>
    </source>
</evidence>
<dbReference type="PANTHER" id="PTHR13859:SF11">
    <property type="entry name" value="GRUNGE, ISOFORM J"/>
    <property type="match status" value="1"/>
</dbReference>
<evidence type="ECO:0000259" key="5">
    <source>
        <dbReference type="Pfam" id="PF25826"/>
    </source>
</evidence>
<evidence type="ECO:0000256" key="1">
    <source>
        <dbReference type="ARBA" id="ARBA00004123"/>
    </source>
</evidence>
<keyword evidence="2" id="KW-0805">Transcription regulation</keyword>
<reference evidence="7" key="1">
    <citation type="submission" date="2024-07" db="EMBL/GenBank/DDBJ databases">
        <title>Two chromosome-level genome assemblies of Korean endemic species Abeliophyllum distichum and Forsythia ovata (Oleaceae).</title>
        <authorList>
            <person name="Jang H."/>
        </authorList>
    </citation>
    <scope>NUCLEOTIDE SEQUENCE [LARGE SCALE GENOMIC DNA]</scope>
</reference>
<proteinExistence type="predicted"/>
<dbReference type="Gene3D" id="1.10.10.60">
    <property type="entry name" value="Homeodomain-like"/>
    <property type="match status" value="1"/>
</dbReference>
<dbReference type="PANTHER" id="PTHR13859">
    <property type="entry name" value="ATROPHIN-RELATED"/>
    <property type="match status" value="1"/>
</dbReference>
<dbReference type="SUPFAM" id="SSF46689">
    <property type="entry name" value="Homeodomain-like"/>
    <property type="match status" value="1"/>
</dbReference>
<keyword evidence="7" id="KW-1185">Reference proteome</keyword>
<dbReference type="Pfam" id="PF25826">
    <property type="entry name" value="DUF7952"/>
    <property type="match status" value="1"/>
</dbReference>
<comment type="caution">
    <text evidence="6">The sequence shown here is derived from an EMBL/GenBank/DDBJ whole genome shotgun (WGS) entry which is preliminary data.</text>
</comment>
<evidence type="ECO:0000256" key="3">
    <source>
        <dbReference type="ARBA" id="ARBA00023163"/>
    </source>
</evidence>
<dbReference type="InterPro" id="IPR009057">
    <property type="entry name" value="Homeodomain-like_sf"/>
</dbReference>
<dbReference type="AlphaFoldDB" id="A0ABD1U0A7"/>